<dbReference type="AlphaFoldDB" id="A0ABD1MW51"/>
<proteinExistence type="predicted"/>
<evidence type="ECO:0000313" key="2">
    <source>
        <dbReference type="Proteomes" id="UP001603857"/>
    </source>
</evidence>
<sequence length="142" mass="16114">MIIVSPGPLPLPGPGPGPLGVHQWWSDVVPSDLLYLTSEMIMSENTHVIGIMNSRSVFEIMGLSRFSTNNNHNHNHRREEGLVKRWLLIRELHRAEASPLNLQLCQVEALVYQNFHLVWSFVETRVGLSHLPSESKLCQAKE</sequence>
<reference evidence="1 2" key="1">
    <citation type="submission" date="2024-08" db="EMBL/GenBank/DDBJ databases">
        <title>Insights into the chromosomal genome structure of Flemingia macrophylla.</title>
        <authorList>
            <person name="Ding Y."/>
            <person name="Zhao Y."/>
            <person name="Bi W."/>
            <person name="Wu M."/>
            <person name="Zhao G."/>
            <person name="Gong Y."/>
            <person name="Li W."/>
            <person name="Zhang P."/>
        </authorList>
    </citation>
    <scope>NUCLEOTIDE SEQUENCE [LARGE SCALE GENOMIC DNA]</scope>
    <source>
        <strain evidence="1">DYQJB</strain>
        <tissue evidence="1">Leaf</tissue>
    </source>
</reference>
<name>A0ABD1MW51_9FABA</name>
<accession>A0ABD1MW51</accession>
<organism evidence="1 2">
    <name type="scientific">Flemingia macrophylla</name>
    <dbReference type="NCBI Taxonomy" id="520843"/>
    <lineage>
        <taxon>Eukaryota</taxon>
        <taxon>Viridiplantae</taxon>
        <taxon>Streptophyta</taxon>
        <taxon>Embryophyta</taxon>
        <taxon>Tracheophyta</taxon>
        <taxon>Spermatophyta</taxon>
        <taxon>Magnoliopsida</taxon>
        <taxon>eudicotyledons</taxon>
        <taxon>Gunneridae</taxon>
        <taxon>Pentapetalae</taxon>
        <taxon>rosids</taxon>
        <taxon>fabids</taxon>
        <taxon>Fabales</taxon>
        <taxon>Fabaceae</taxon>
        <taxon>Papilionoideae</taxon>
        <taxon>50 kb inversion clade</taxon>
        <taxon>NPAAA clade</taxon>
        <taxon>indigoferoid/millettioid clade</taxon>
        <taxon>Phaseoleae</taxon>
        <taxon>Flemingia</taxon>
    </lineage>
</organism>
<dbReference type="Proteomes" id="UP001603857">
    <property type="component" value="Unassembled WGS sequence"/>
</dbReference>
<comment type="caution">
    <text evidence="1">The sequence shown here is derived from an EMBL/GenBank/DDBJ whole genome shotgun (WGS) entry which is preliminary data.</text>
</comment>
<keyword evidence="2" id="KW-1185">Reference proteome</keyword>
<gene>
    <name evidence="1" type="ORF">Fmac_007969</name>
</gene>
<protein>
    <submittedName>
        <fullName evidence="1">Uncharacterized protein</fullName>
    </submittedName>
</protein>
<evidence type="ECO:0000313" key="1">
    <source>
        <dbReference type="EMBL" id="KAL2340029.1"/>
    </source>
</evidence>
<dbReference type="EMBL" id="JBGMDY010000003">
    <property type="protein sequence ID" value="KAL2340029.1"/>
    <property type="molecule type" value="Genomic_DNA"/>
</dbReference>